<keyword evidence="4" id="KW-1185">Reference proteome</keyword>
<dbReference type="Pfam" id="PF04909">
    <property type="entry name" value="Amidohydro_2"/>
    <property type="match status" value="1"/>
</dbReference>
<sequence length="277" mass="31835">MSELQKIDCHTHIVNREIYSQYCRSSGCGDYALVMEFLPHMAKENMPDKSWSLCDGSERLFLCPSVDIHGDIPKQLKEIEKKMLAHPGSRVVGLKIFLTYQAGRADDERMSPIYDFAEKHGFSVTFHTGLPSLHLPNDYDMDGSNARYVKNVALKYPAVNFIVAHMDDPRYDACLQLMHDVPNMFTDFSGAFEPGTKVAEDEEGTIAEFSHAIHQFPDSYKQIIYGTDFCPPILLSEIEKYDDTIKKIFEEKQFRDIYWHTPLRAYPKVAEYLKKKG</sequence>
<protein>
    <submittedName>
        <fullName evidence="3">Amidohydrolase family protein</fullName>
    </submittedName>
</protein>
<gene>
    <name evidence="3" type="ORF">H8S23_02025</name>
</gene>
<dbReference type="PANTHER" id="PTHR21240:SF19">
    <property type="entry name" value="CATALYTIC_ HYDROLASE"/>
    <property type="match status" value="1"/>
</dbReference>
<dbReference type="InterPro" id="IPR006680">
    <property type="entry name" value="Amidohydro-rel"/>
</dbReference>
<comment type="caution">
    <text evidence="3">The sequence shown here is derived from an EMBL/GenBank/DDBJ whole genome shotgun (WGS) entry which is preliminary data.</text>
</comment>
<dbReference type="Gene3D" id="3.20.20.140">
    <property type="entry name" value="Metal-dependent hydrolases"/>
    <property type="match status" value="1"/>
</dbReference>
<dbReference type="GO" id="GO:0016831">
    <property type="term" value="F:carboxy-lyase activity"/>
    <property type="evidence" value="ECO:0007669"/>
    <property type="project" value="InterPro"/>
</dbReference>
<accession>A0A923ICB9</accession>
<dbReference type="SUPFAM" id="SSF51556">
    <property type="entry name" value="Metallo-dependent hydrolases"/>
    <property type="match status" value="1"/>
</dbReference>
<dbReference type="Proteomes" id="UP000659630">
    <property type="component" value="Unassembled WGS sequence"/>
</dbReference>
<dbReference type="GO" id="GO:0016787">
    <property type="term" value="F:hydrolase activity"/>
    <property type="evidence" value="ECO:0007669"/>
    <property type="project" value="InterPro"/>
</dbReference>
<dbReference type="InterPro" id="IPR032465">
    <property type="entry name" value="ACMSD"/>
</dbReference>
<keyword evidence="1" id="KW-0456">Lyase</keyword>
<evidence type="ECO:0000313" key="3">
    <source>
        <dbReference type="EMBL" id="MBC5580275.1"/>
    </source>
</evidence>
<evidence type="ECO:0000256" key="1">
    <source>
        <dbReference type="ARBA" id="ARBA00023239"/>
    </source>
</evidence>
<dbReference type="AlphaFoldDB" id="A0A923ICB9"/>
<evidence type="ECO:0000313" key="4">
    <source>
        <dbReference type="Proteomes" id="UP000659630"/>
    </source>
</evidence>
<feature type="domain" description="Amidohydrolase-related" evidence="2">
    <location>
        <begin position="88"/>
        <end position="267"/>
    </location>
</feature>
<proteinExistence type="predicted"/>
<reference evidence="3" key="1">
    <citation type="submission" date="2020-08" db="EMBL/GenBank/DDBJ databases">
        <title>Genome public.</title>
        <authorList>
            <person name="Liu C."/>
            <person name="Sun Q."/>
        </authorList>
    </citation>
    <scope>NUCLEOTIDE SEQUENCE</scope>
    <source>
        <strain evidence="3">BX8</strain>
    </source>
</reference>
<evidence type="ECO:0000259" key="2">
    <source>
        <dbReference type="Pfam" id="PF04909"/>
    </source>
</evidence>
<dbReference type="RefSeq" id="WP_186886639.1">
    <property type="nucleotide sequence ID" value="NZ_JACONZ010000001.1"/>
</dbReference>
<dbReference type="InterPro" id="IPR032466">
    <property type="entry name" value="Metal_Hydrolase"/>
</dbReference>
<organism evidence="3 4">
    <name type="scientific">Anaerofilum hominis</name>
    <dbReference type="NCBI Taxonomy" id="2763016"/>
    <lineage>
        <taxon>Bacteria</taxon>
        <taxon>Bacillati</taxon>
        <taxon>Bacillota</taxon>
        <taxon>Clostridia</taxon>
        <taxon>Eubacteriales</taxon>
        <taxon>Oscillospiraceae</taxon>
        <taxon>Anaerofilum</taxon>
    </lineage>
</organism>
<dbReference type="EMBL" id="JACONZ010000001">
    <property type="protein sequence ID" value="MBC5580275.1"/>
    <property type="molecule type" value="Genomic_DNA"/>
</dbReference>
<name>A0A923ICB9_9FIRM</name>
<dbReference type="PANTHER" id="PTHR21240">
    <property type="entry name" value="2-AMINO-3-CARBOXYLMUCONATE-6-SEMIALDEHYDE DECARBOXYLASE"/>
    <property type="match status" value="1"/>
</dbReference>